<name>A0A1L9BHF2_9BACT</name>
<keyword evidence="2" id="KW-1185">Reference proteome</keyword>
<evidence type="ECO:0008006" key="3">
    <source>
        <dbReference type="Google" id="ProtNLM"/>
    </source>
</evidence>
<sequence length="218" mass="24303">MPPPPKNSPYRLIVEGPDDLHAVTHLMKRHGFDWDDAARTRPFIESAGGIDELLEPLKRSTDAKSYARLGLVLDADLKVTDQWARVRGCFSSLGILLPDAPSAEGTIVDIQQPGLKVSRVGFWLMPDNQQPGILEDFLGRLVPVDDPCWAYADEVTNQSRARGGRLAQKDHAKGRIHTWLAWQKEPGMPFGTALTAKLLGHDSPEALRFVAWFQRLFS</sequence>
<proteinExistence type="predicted"/>
<dbReference type="EMBL" id="MPIN01000001">
    <property type="protein sequence ID" value="OJH41693.1"/>
    <property type="molecule type" value="Genomic_DNA"/>
</dbReference>
<reference evidence="2" key="1">
    <citation type="submission" date="2016-11" db="EMBL/GenBank/DDBJ databases">
        <authorList>
            <person name="Shukria A."/>
            <person name="Stevens D.C."/>
        </authorList>
    </citation>
    <scope>NUCLEOTIDE SEQUENCE [LARGE SCALE GENOMIC DNA]</scope>
    <source>
        <strain evidence="2">Cbfe23</strain>
    </source>
</reference>
<dbReference type="Pfam" id="PF11536">
    <property type="entry name" value="DUF3226"/>
    <property type="match status" value="1"/>
</dbReference>
<dbReference type="STRING" id="83449.BON30_00120"/>
<comment type="caution">
    <text evidence="1">The sequence shown here is derived from an EMBL/GenBank/DDBJ whole genome shotgun (WGS) entry which is preliminary data.</text>
</comment>
<reference evidence="1 2" key="2">
    <citation type="submission" date="2016-12" db="EMBL/GenBank/DDBJ databases">
        <title>Draft Genome Sequence of Cystobacter ferrugineus Strain Cbfe23.</title>
        <authorList>
            <person name="Akbar S."/>
            <person name="Dowd S.E."/>
            <person name="Stevens D.C."/>
        </authorList>
    </citation>
    <scope>NUCLEOTIDE SEQUENCE [LARGE SCALE GENOMIC DNA]</scope>
    <source>
        <strain evidence="1 2">Cbfe23</strain>
    </source>
</reference>
<dbReference type="OrthoDB" id="530493at2"/>
<protein>
    <recommendedName>
        <fullName evidence="3">DUF4276 family protein</fullName>
    </recommendedName>
</protein>
<dbReference type="InterPro" id="IPR024508">
    <property type="entry name" value="DUF3226"/>
</dbReference>
<evidence type="ECO:0000313" key="1">
    <source>
        <dbReference type="EMBL" id="OJH41693.1"/>
    </source>
</evidence>
<gene>
    <name evidence="1" type="ORF">BON30_00120</name>
</gene>
<evidence type="ECO:0000313" key="2">
    <source>
        <dbReference type="Proteomes" id="UP000182229"/>
    </source>
</evidence>
<organism evidence="1 2">
    <name type="scientific">Cystobacter ferrugineus</name>
    <dbReference type="NCBI Taxonomy" id="83449"/>
    <lineage>
        <taxon>Bacteria</taxon>
        <taxon>Pseudomonadati</taxon>
        <taxon>Myxococcota</taxon>
        <taxon>Myxococcia</taxon>
        <taxon>Myxococcales</taxon>
        <taxon>Cystobacterineae</taxon>
        <taxon>Archangiaceae</taxon>
        <taxon>Cystobacter</taxon>
    </lineage>
</organism>
<accession>A0A1L9BHF2</accession>
<dbReference type="Proteomes" id="UP000182229">
    <property type="component" value="Unassembled WGS sequence"/>
</dbReference>
<dbReference type="AlphaFoldDB" id="A0A1L9BHF2"/>
<dbReference type="RefSeq" id="WP_071895678.1">
    <property type="nucleotide sequence ID" value="NZ_MPIN01000001.1"/>
</dbReference>